<dbReference type="GO" id="GO:0007032">
    <property type="term" value="P:endosome organization"/>
    <property type="evidence" value="ECO:0007669"/>
    <property type="project" value="InterPro"/>
</dbReference>
<feature type="region of interest" description="Disordered" evidence="1">
    <location>
        <begin position="926"/>
        <end position="1014"/>
    </location>
</feature>
<name>A0A1W0WRH4_HYPEX</name>
<feature type="compositionally biased region" description="Low complexity" evidence="1">
    <location>
        <begin position="751"/>
        <end position="765"/>
    </location>
</feature>
<accession>A0A1W0WRH4</accession>
<feature type="region of interest" description="Disordered" evidence="1">
    <location>
        <begin position="823"/>
        <end position="887"/>
    </location>
</feature>
<feature type="compositionally biased region" description="Pro residues" evidence="1">
    <location>
        <begin position="669"/>
        <end position="691"/>
    </location>
</feature>
<dbReference type="PANTHER" id="PTHR36983">
    <property type="entry name" value="DNAJ HOMOLOG SUBFAMILY C MEMBER 13"/>
    <property type="match status" value="1"/>
</dbReference>
<feature type="compositionally biased region" description="Pro residues" evidence="1">
    <location>
        <begin position="721"/>
        <end position="734"/>
    </location>
</feature>
<gene>
    <name evidence="3" type="ORF">BV898_08096</name>
</gene>
<dbReference type="OrthoDB" id="69656at2759"/>
<organism evidence="3 4">
    <name type="scientific">Hypsibius exemplaris</name>
    <name type="common">Freshwater tardigrade</name>
    <dbReference type="NCBI Taxonomy" id="2072580"/>
    <lineage>
        <taxon>Eukaryota</taxon>
        <taxon>Metazoa</taxon>
        <taxon>Ecdysozoa</taxon>
        <taxon>Tardigrada</taxon>
        <taxon>Eutardigrada</taxon>
        <taxon>Parachela</taxon>
        <taxon>Hypsibioidea</taxon>
        <taxon>Hypsibiidae</taxon>
        <taxon>Hypsibius</taxon>
    </lineage>
</organism>
<feature type="domain" description="DnaJ homologue subfamily C GRV2/DNAJC13 N-terminal" evidence="2">
    <location>
        <begin position="28"/>
        <end position="528"/>
    </location>
</feature>
<feature type="region of interest" description="Disordered" evidence="1">
    <location>
        <begin position="590"/>
        <end position="809"/>
    </location>
</feature>
<evidence type="ECO:0000256" key="1">
    <source>
        <dbReference type="SAM" id="MobiDB-lite"/>
    </source>
</evidence>
<feature type="compositionally biased region" description="Low complexity" evidence="1">
    <location>
        <begin position="604"/>
        <end position="619"/>
    </location>
</feature>
<feature type="compositionally biased region" description="Pro residues" evidence="1">
    <location>
        <begin position="645"/>
        <end position="662"/>
    </location>
</feature>
<feature type="compositionally biased region" description="Basic and acidic residues" evidence="1">
    <location>
        <begin position="793"/>
        <end position="809"/>
    </location>
</feature>
<feature type="compositionally biased region" description="Basic and acidic residues" evidence="1">
    <location>
        <begin position="946"/>
        <end position="970"/>
    </location>
</feature>
<keyword evidence="4" id="KW-1185">Reference proteome</keyword>
<dbReference type="GO" id="GO:2000641">
    <property type="term" value="P:regulation of early endosome to late endosome transport"/>
    <property type="evidence" value="ECO:0007669"/>
    <property type="project" value="InterPro"/>
</dbReference>
<feature type="region of interest" description="Disordered" evidence="1">
    <location>
        <begin position="411"/>
        <end position="432"/>
    </location>
</feature>
<dbReference type="Pfam" id="PF19432">
    <property type="entry name" value="RME-8_N"/>
    <property type="match status" value="1"/>
</dbReference>
<comment type="caution">
    <text evidence="3">The sequence shown here is derived from an EMBL/GenBank/DDBJ whole genome shotgun (WGS) entry which is preliminary data.</text>
</comment>
<feature type="compositionally biased region" description="Basic and acidic residues" evidence="1">
    <location>
        <begin position="876"/>
        <end position="887"/>
    </location>
</feature>
<feature type="compositionally biased region" description="Pro residues" evidence="1">
    <location>
        <begin position="698"/>
        <end position="708"/>
    </location>
</feature>
<evidence type="ECO:0000313" key="3">
    <source>
        <dbReference type="EMBL" id="OQV17800.1"/>
    </source>
</evidence>
<dbReference type="PANTHER" id="PTHR36983:SF2">
    <property type="entry name" value="DNAJ HOMOLOG SUBFAMILY C MEMBER 13"/>
    <property type="match status" value="1"/>
</dbReference>
<feature type="compositionally biased region" description="Polar residues" evidence="1">
    <location>
        <begin position="1005"/>
        <end position="1014"/>
    </location>
</feature>
<evidence type="ECO:0000259" key="2">
    <source>
        <dbReference type="Pfam" id="PF19432"/>
    </source>
</evidence>
<dbReference type="GO" id="GO:0010008">
    <property type="term" value="C:endosome membrane"/>
    <property type="evidence" value="ECO:0007669"/>
    <property type="project" value="TreeGrafter"/>
</dbReference>
<dbReference type="Proteomes" id="UP000192578">
    <property type="component" value="Unassembled WGS sequence"/>
</dbReference>
<feature type="compositionally biased region" description="Low complexity" evidence="1">
    <location>
        <begin position="977"/>
        <end position="1000"/>
    </location>
</feature>
<dbReference type="InterPro" id="IPR045802">
    <property type="entry name" value="GRV2/DNAJC13_N"/>
</dbReference>
<sequence length="1120" mass="123388">MSGASTELSEPLSTMAEGPVDGNDAVCCYFVTKHSWMGKYRRVFSIGTKGITVYNPGSCEKTNHWAYSDIMSILPARRGQGGTEFILTVRKGKKGDTLKFSSDHRTDVLTECLRYRDLFAGQTKARPRYNAFKHHWSDKRVPVVLEVGYSGLIQHDQMTGTILTSYDYRDIAAIALVSDYPGGFCIFSGGFERLHLFVSVSRDAILRDVVEAGSQFIGLRLTVRTEPISFERFSAERFGKYSTIEATASLCEFMVQKLTHRAHKGFVRRTLCLSKTCLVERDPATYAVCTVKPLGHIFCIVRHAENPKLFGIKYVNGQTRTYSSTDRDSLIARLIDGIWAAGNRDIHVKMFPTMRDERLDSFTLPVDEEVESQHLKFLRMTSGGVTFPEVRQNDFLDGPFNPLHAVNTQDVSYSGPVHSATQDSSLAEKKERSMNSASLAVEGDVGFDKSHHNDGAAYSQSLRRYVSPKKAFAAFTAVPAAYTAVPLAYTAASEPFTAAPECSTAASPPFPAVPCMRETIASRVLKALAKSNDDAITHAAPPTHTNANWFAGRGSVRALVRDFEAQKSTTELCGRAATLEQRKTVSMVQIGGPRLDAEENRKVTSASAPLASTSDSSSTEGDCTPWPAKPKKSSSGASKSDCPILSPPPPPLFAAPTAPPVVPFDQFPILPPPSPPPPPPLFAAPTAPPVVPFDQFPILPPPSPPPPPHSDELDFVGFANFPPPPPPPPPPILRVPPNVDSTESDEKNDDSTSPDSSPHMSSLSPMRGPFSPPTETYFIADGEGPNHFNARPQPDRSENSERSRMGDFRSVETAVEKMAARLKANRSTAHAKRLQKSAAAAPIRMSPQAPQQQRTDDEELFARGDQYSRRIYMQPDTRHSEPPPREMKNELQHFHDQLDEILRNGDEEVSYTRFQDPFPLYDSAVKQPAAPVRSRPVAISTPSIRPETKSDRSRQDQREGFGVDLVDTRRQALRFDSVSSGSTSEYTTTSGGRPRSSSSRKSTKQQLVRSVRQDVSTARNGEVVLSIDARSGYEFTSTISLRTDDLSRYSVSQSQKEIRTGKIVSAKRFDVFGFNGVTQEMLIDRPRGHLTRSRNRGTHSLDESLPSLSYDFQSDGSDLI</sequence>
<dbReference type="AlphaFoldDB" id="A0A1W0WRH4"/>
<dbReference type="EMBL" id="MTYJ01000056">
    <property type="protein sequence ID" value="OQV17800.1"/>
    <property type="molecule type" value="Genomic_DNA"/>
</dbReference>
<evidence type="ECO:0000313" key="4">
    <source>
        <dbReference type="Proteomes" id="UP000192578"/>
    </source>
</evidence>
<dbReference type="GO" id="GO:0006898">
    <property type="term" value="P:receptor-mediated endocytosis"/>
    <property type="evidence" value="ECO:0007669"/>
    <property type="project" value="TreeGrafter"/>
</dbReference>
<protein>
    <submittedName>
        <fullName evidence="3">DnaJ-like protein subfamily C member 13</fullName>
    </submittedName>
</protein>
<proteinExistence type="predicted"/>
<dbReference type="InterPro" id="IPR044978">
    <property type="entry name" value="GRV2/DNAJC13"/>
</dbReference>
<reference evidence="4" key="1">
    <citation type="submission" date="2017-01" db="EMBL/GenBank/DDBJ databases">
        <title>Comparative genomics of anhydrobiosis in the tardigrade Hypsibius dujardini.</title>
        <authorList>
            <person name="Yoshida Y."/>
            <person name="Koutsovoulos G."/>
            <person name="Laetsch D."/>
            <person name="Stevens L."/>
            <person name="Kumar S."/>
            <person name="Horikawa D."/>
            <person name="Ishino K."/>
            <person name="Komine S."/>
            <person name="Tomita M."/>
            <person name="Blaxter M."/>
            <person name="Arakawa K."/>
        </authorList>
    </citation>
    <scope>NUCLEOTIDE SEQUENCE [LARGE SCALE GENOMIC DNA]</scope>
    <source>
        <strain evidence="4">Z151</strain>
    </source>
</reference>